<feature type="transmembrane region" description="Helical" evidence="1">
    <location>
        <begin position="450"/>
        <end position="474"/>
    </location>
</feature>
<evidence type="ECO:0008006" key="4">
    <source>
        <dbReference type="Google" id="ProtNLM"/>
    </source>
</evidence>
<feature type="transmembrane region" description="Helical" evidence="1">
    <location>
        <begin position="526"/>
        <end position="550"/>
    </location>
</feature>
<dbReference type="InterPro" id="IPR031599">
    <property type="entry name" value="ABC_tran_2"/>
</dbReference>
<evidence type="ECO:0000313" key="2">
    <source>
        <dbReference type="EMBL" id="MCB7389051.1"/>
    </source>
</evidence>
<comment type="caution">
    <text evidence="2">The sequence shown here is derived from an EMBL/GenBank/DDBJ whole genome shotgun (WGS) entry which is preliminary data.</text>
</comment>
<evidence type="ECO:0000256" key="1">
    <source>
        <dbReference type="SAM" id="Phobius"/>
    </source>
</evidence>
<name>A0ABS8DKZ7_9FIRM</name>
<keyword evidence="1" id="KW-0812">Transmembrane</keyword>
<feature type="transmembrane region" description="Helical" evidence="1">
    <location>
        <begin position="253"/>
        <end position="282"/>
    </location>
</feature>
<keyword evidence="1" id="KW-0472">Membrane</keyword>
<dbReference type="EMBL" id="JAJCIS010000018">
    <property type="protein sequence ID" value="MCB7389051.1"/>
    <property type="molecule type" value="Genomic_DNA"/>
</dbReference>
<feature type="transmembrane region" description="Helical" evidence="1">
    <location>
        <begin position="148"/>
        <end position="175"/>
    </location>
</feature>
<feature type="transmembrane region" description="Helical" evidence="1">
    <location>
        <begin position="187"/>
        <end position="205"/>
    </location>
</feature>
<keyword evidence="3" id="KW-1185">Reference proteome</keyword>
<proteinExistence type="predicted"/>
<dbReference type="RefSeq" id="WP_066737853.1">
    <property type="nucleotide sequence ID" value="NZ_JAJCIQ010000018.1"/>
</dbReference>
<accession>A0ABS8DKZ7</accession>
<sequence>MEKTIKLVSVLLKCGLGSGGADDKKKINGRTLANLLLLLCLLPVLYYLFRGGVFIQRVFGGIDGGGSILGFLLFVVSIVISGTGIAACINSFYLSSNLNSLLVMPFTAGQITGAKFIVAALYEYGISLTVLFPVLAGFGYAAKAPAGYWVGMVLAVLLVPLVPLVYSALVAMIVMRFLGRAKNKERTTALGAIGLFLLTGFYNVIRNVTGGMKLTDIEAVVEHLAETLKRLNMIFPDIPFLLRVMIKQDMLSILWLCIVVAAAMLVFRLIAGCLYLSGAVGLQETSASHKKMSERQLRKENQHVGIVRSYTRKELRTVLRTPAYYMSCLFLTLGWPLILVLPFFFSEAEKSEALSIEKLLLGSESTAYYIFLLFCIVFAVTSFVASLNGIAVTSISREGKSFLAMKQIPVSLKKQLKAKRNAALVVCWIGSGGYMLIGIVLLIILKGLPWWSVIPILIFNLLLLYIIVDLEMIYGLLNPNLSWEGEEQVAHSGRIGFVLFLIGIVLECILVFGISGRVKALTCRPWIFMSAVCGILLAVAVLIDQVFYLYGERRLQKLE</sequence>
<feature type="transmembrane region" description="Helical" evidence="1">
    <location>
        <begin position="116"/>
        <end position="142"/>
    </location>
</feature>
<feature type="transmembrane region" description="Helical" evidence="1">
    <location>
        <begin position="366"/>
        <end position="391"/>
    </location>
</feature>
<feature type="transmembrane region" description="Helical" evidence="1">
    <location>
        <begin position="495"/>
        <end position="514"/>
    </location>
</feature>
<gene>
    <name evidence="2" type="ORF">LIZ65_17325</name>
</gene>
<dbReference type="Proteomes" id="UP001299546">
    <property type="component" value="Unassembled WGS sequence"/>
</dbReference>
<protein>
    <recommendedName>
        <fullName evidence="4">ABC-2 type transport system permease protein</fullName>
    </recommendedName>
</protein>
<dbReference type="Pfam" id="PF16949">
    <property type="entry name" value="ABC_tran_2"/>
    <property type="match status" value="1"/>
</dbReference>
<keyword evidence="1" id="KW-1133">Transmembrane helix</keyword>
<organism evidence="2 3">
    <name type="scientific">Bariatricus massiliensis</name>
    <dbReference type="NCBI Taxonomy" id="1745713"/>
    <lineage>
        <taxon>Bacteria</taxon>
        <taxon>Bacillati</taxon>
        <taxon>Bacillota</taxon>
        <taxon>Clostridia</taxon>
        <taxon>Lachnospirales</taxon>
        <taxon>Lachnospiraceae</taxon>
        <taxon>Bariatricus</taxon>
    </lineage>
</organism>
<feature type="transmembrane region" description="Helical" evidence="1">
    <location>
        <begin position="422"/>
        <end position="444"/>
    </location>
</feature>
<feature type="transmembrane region" description="Helical" evidence="1">
    <location>
        <begin position="32"/>
        <end position="49"/>
    </location>
</feature>
<feature type="transmembrane region" description="Helical" evidence="1">
    <location>
        <begin position="69"/>
        <end position="95"/>
    </location>
</feature>
<evidence type="ECO:0000313" key="3">
    <source>
        <dbReference type="Proteomes" id="UP001299546"/>
    </source>
</evidence>
<feature type="transmembrane region" description="Helical" evidence="1">
    <location>
        <begin position="323"/>
        <end position="346"/>
    </location>
</feature>
<reference evidence="2 3" key="1">
    <citation type="submission" date="2021-10" db="EMBL/GenBank/DDBJ databases">
        <title>Collection of gut derived symbiotic bacterial strains cultured from healthy donors.</title>
        <authorList>
            <person name="Lin H."/>
            <person name="Littmann E."/>
            <person name="Kohout C."/>
            <person name="Pamer E.G."/>
        </authorList>
    </citation>
    <scope>NUCLEOTIDE SEQUENCE [LARGE SCALE GENOMIC DNA]</scope>
    <source>
        <strain evidence="2 3">DFI.1.165</strain>
    </source>
</reference>